<name>A0A8J6C8P0_DIALT</name>
<dbReference type="CDD" id="cd20104">
    <property type="entry name" value="MBT_PHF20L1-like"/>
    <property type="match status" value="1"/>
</dbReference>
<dbReference type="SUPFAM" id="SSF54160">
    <property type="entry name" value="Chromo domain-like"/>
    <property type="match status" value="1"/>
</dbReference>
<feature type="compositionally biased region" description="Low complexity" evidence="1">
    <location>
        <begin position="276"/>
        <end position="307"/>
    </location>
</feature>
<sequence>MVGSVILFEMFPEADGGSQPAIALSDPLQDLLGTADALDAVLSVLDVPSLCQLACVSSQWRRLIRSAEVAWRERALEIGVDEPSEGGTWFDAVRSGWAVAIGDAFEVMDTYGIVAVARVIATVHSPPIGPLLLLHYEGWSEMWFMWVSRRHDRERIRPLTPRLPGIGSAGAYTEDEFRAKLQYARNALVAGTSVWAPTRGRPRSVWPYPYTQGRAQNEPLPFQLHITQPDWLRTQRVRPFRTCAELAASPADCVRAWCAATLLPASQAPAVLPEPAAHAGAHGADGADSSSDDSSVSASEPTDGAATDNDDAGAEQLAAEDGGEALGGADGGGGGGGSGGGMAHWAVGERIEARDHVGLWYTARVADVRVGVQHGRLVEEVLVHFEGWTGRWDEWHRTDAPTLRRYAGLQRFGPAGSELGGGRWGGIAELHGLHALGGHEAPPGGDGGAVAPPDQRTPLTALLSALARWRQPSTGWADAELCEQLVRLDALIERVCVASPAVRAISAALSWLARAVLVRLARPVLLLLLRLLERLLLRLLRQYARSSERHVQPDGAMP</sequence>
<dbReference type="Gene3D" id="2.30.30.140">
    <property type="match status" value="2"/>
</dbReference>
<dbReference type="InterPro" id="IPR016197">
    <property type="entry name" value="Chromo-like_dom_sf"/>
</dbReference>
<organism evidence="3 4">
    <name type="scientific">Diacronema lutheri</name>
    <name type="common">Unicellular marine alga</name>
    <name type="synonym">Monochrysis lutheri</name>
    <dbReference type="NCBI Taxonomy" id="2081491"/>
    <lineage>
        <taxon>Eukaryota</taxon>
        <taxon>Haptista</taxon>
        <taxon>Haptophyta</taxon>
        <taxon>Pavlovophyceae</taxon>
        <taxon>Pavlovales</taxon>
        <taxon>Pavlovaceae</taxon>
        <taxon>Diacronema</taxon>
    </lineage>
</organism>
<dbReference type="InterPro" id="IPR036047">
    <property type="entry name" value="F-box-like_dom_sf"/>
</dbReference>
<dbReference type="Gene3D" id="1.20.1280.50">
    <property type="match status" value="1"/>
</dbReference>
<dbReference type="EMBL" id="JAGTXO010000049">
    <property type="protein sequence ID" value="KAG8458648.1"/>
    <property type="molecule type" value="Genomic_DNA"/>
</dbReference>
<dbReference type="Pfam" id="PF00646">
    <property type="entry name" value="F-box"/>
    <property type="match status" value="1"/>
</dbReference>
<evidence type="ECO:0000313" key="4">
    <source>
        <dbReference type="Proteomes" id="UP000751190"/>
    </source>
</evidence>
<feature type="compositionally biased region" description="Gly residues" evidence="1">
    <location>
        <begin position="324"/>
        <end position="341"/>
    </location>
</feature>
<dbReference type="OrthoDB" id="161570at2759"/>
<dbReference type="SUPFAM" id="SSF81383">
    <property type="entry name" value="F-box domain"/>
    <property type="match status" value="1"/>
</dbReference>
<dbReference type="Proteomes" id="UP000751190">
    <property type="component" value="Unassembled WGS sequence"/>
</dbReference>
<accession>A0A8J6C8P0</accession>
<keyword evidence="4" id="KW-1185">Reference proteome</keyword>
<feature type="region of interest" description="Disordered" evidence="1">
    <location>
        <begin position="276"/>
        <end position="310"/>
    </location>
</feature>
<reference evidence="3" key="1">
    <citation type="submission" date="2021-05" db="EMBL/GenBank/DDBJ databases">
        <title>The genome of the haptophyte Pavlova lutheri (Diacronema luteri, Pavlovales) - a model for lipid biosynthesis in eukaryotic algae.</title>
        <authorList>
            <person name="Hulatt C.J."/>
            <person name="Posewitz M.C."/>
        </authorList>
    </citation>
    <scope>NUCLEOTIDE SEQUENCE</scope>
    <source>
        <strain evidence="3">NIVA-4/92</strain>
    </source>
</reference>
<protein>
    <recommendedName>
        <fullName evidence="2">F-box domain-containing protein</fullName>
    </recommendedName>
</protein>
<proteinExistence type="predicted"/>
<feature type="domain" description="F-box" evidence="2">
    <location>
        <begin position="37"/>
        <end position="68"/>
    </location>
</feature>
<dbReference type="AlphaFoldDB" id="A0A8J6C8P0"/>
<evidence type="ECO:0000313" key="3">
    <source>
        <dbReference type="EMBL" id="KAG8458648.1"/>
    </source>
</evidence>
<feature type="region of interest" description="Disordered" evidence="1">
    <location>
        <begin position="322"/>
        <end position="341"/>
    </location>
</feature>
<dbReference type="InterPro" id="IPR001810">
    <property type="entry name" value="F-box_dom"/>
</dbReference>
<evidence type="ECO:0000256" key="1">
    <source>
        <dbReference type="SAM" id="MobiDB-lite"/>
    </source>
</evidence>
<evidence type="ECO:0000259" key="2">
    <source>
        <dbReference type="Pfam" id="PF00646"/>
    </source>
</evidence>
<comment type="caution">
    <text evidence="3">The sequence shown here is derived from an EMBL/GenBank/DDBJ whole genome shotgun (WGS) entry which is preliminary data.</text>
</comment>
<gene>
    <name evidence="3" type="ORF">KFE25_008445</name>
</gene>